<sequence length="396" mass="45400">MEFGNIEFNNMKNRLKQLMNTFDPVLATEKLLGINRFTLEGHNVVAASSFSKFTSFSISTSVVLWFAIFRIFPLSILGTAFQFNLFRDLPMFVILAQYWFTCVFAISLHEKINIMTLNDIHHLDTILHVNFGDNFYRRARKESTIAFLVLLISHVILECGDIFSDGLLSFSGVSIMITHFFQDLEVVMFYKLISMLDARLKILNGLIGNIKKKEENSLTRTIIISQTADTSSAIDRATELNNLASLYFKIGEIFTSINDSSNFQILMTLLSAFASIIVVIWAALNNEFKETFSVNIIRIVMWCTRYVCVIIILSFTCEKLISTRNNTKVLVNDIIMDYDQPPQVRFQAKAFKELIDAYFLSISIYDMFFVDVTLIIKFISVCTTYLIVIIQVSHFV</sequence>
<dbReference type="AlphaFoldDB" id="A0A4C1TYR8"/>
<dbReference type="GO" id="GO:0007165">
    <property type="term" value="P:signal transduction"/>
    <property type="evidence" value="ECO:0007669"/>
    <property type="project" value="UniProtKB-KW"/>
</dbReference>
<evidence type="ECO:0000256" key="1">
    <source>
        <dbReference type="ARBA" id="ARBA00004651"/>
    </source>
</evidence>
<dbReference type="OrthoDB" id="7354650at2759"/>
<keyword evidence="8" id="KW-1185">Reference proteome</keyword>
<dbReference type="GO" id="GO:0050909">
    <property type="term" value="P:sensory perception of taste"/>
    <property type="evidence" value="ECO:0007669"/>
    <property type="project" value="InterPro"/>
</dbReference>
<gene>
    <name evidence="7" type="ORF">EVAR_11527_1</name>
</gene>
<dbReference type="EMBL" id="BGZK01000105">
    <property type="protein sequence ID" value="GBP19205.1"/>
    <property type="molecule type" value="Genomic_DNA"/>
</dbReference>
<feature type="transmembrane region" description="Helical" evidence="6">
    <location>
        <begin position="62"/>
        <end position="83"/>
    </location>
</feature>
<keyword evidence="6" id="KW-0675">Receptor</keyword>
<feature type="transmembrane region" description="Helical" evidence="6">
    <location>
        <begin position="265"/>
        <end position="284"/>
    </location>
</feature>
<comment type="caution">
    <text evidence="6">Lacks conserved residue(s) required for the propagation of feature annotation.</text>
</comment>
<feature type="transmembrane region" description="Helical" evidence="6">
    <location>
        <begin position="296"/>
        <end position="315"/>
    </location>
</feature>
<comment type="similarity">
    <text evidence="6">Belongs to the insect chemoreceptor superfamily. Gustatory receptor (GR) family.</text>
</comment>
<comment type="function">
    <text evidence="6">Gustatory receptor which mediates acceptance or avoidance behavior, depending on its substrates.</text>
</comment>
<feature type="transmembrane region" description="Helical" evidence="6">
    <location>
        <begin position="89"/>
        <end position="108"/>
    </location>
</feature>
<name>A0A4C1TYR8_EUMVA</name>
<reference evidence="7 8" key="1">
    <citation type="journal article" date="2019" name="Commun. Biol.">
        <title>The bagworm genome reveals a unique fibroin gene that provides high tensile strength.</title>
        <authorList>
            <person name="Kono N."/>
            <person name="Nakamura H."/>
            <person name="Ohtoshi R."/>
            <person name="Tomita M."/>
            <person name="Numata K."/>
            <person name="Arakawa K."/>
        </authorList>
    </citation>
    <scope>NUCLEOTIDE SEQUENCE [LARGE SCALE GENOMIC DNA]</scope>
</reference>
<evidence type="ECO:0000313" key="8">
    <source>
        <dbReference type="Proteomes" id="UP000299102"/>
    </source>
</evidence>
<evidence type="ECO:0000313" key="7">
    <source>
        <dbReference type="EMBL" id="GBP19205.1"/>
    </source>
</evidence>
<accession>A0A4C1TYR8</accession>
<dbReference type="Proteomes" id="UP000299102">
    <property type="component" value="Unassembled WGS sequence"/>
</dbReference>
<comment type="subcellular location">
    <subcellularLocation>
        <location evidence="1 6">Cell membrane</location>
        <topology evidence="1 6">Multi-pass membrane protein</topology>
    </subcellularLocation>
</comment>
<keyword evidence="4 6" id="KW-1133">Transmembrane helix</keyword>
<dbReference type="STRING" id="151549.A0A4C1TYR8"/>
<dbReference type="InterPro" id="IPR013604">
    <property type="entry name" value="7TM_chemorcpt"/>
</dbReference>
<dbReference type="GO" id="GO:0005886">
    <property type="term" value="C:plasma membrane"/>
    <property type="evidence" value="ECO:0007669"/>
    <property type="project" value="UniProtKB-SubCell"/>
</dbReference>
<feature type="transmembrane region" description="Helical" evidence="6">
    <location>
        <begin position="368"/>
        <end position="390"/>
    </location>
</feature>
<keyword evidence="2 6" id="KW-1003">Cell membrane</keyword>
<evidence type="ECO:0000256" key="6">
    <source>
        <dbReference type="RuleBase" id="RU363108"/>
    </source>
</evidence>
<evidence type="ECO:0000256" key="5">
    <source>
        <dbReference type="ARBA" id="ARBA00023136"/>
    </source>
</evidence>
<dbReference type="Pfam" id="PF08395">
    <property type="entry name" value="7tm_7"/>
    <property type="match status" value="1"/>
</dbReference>
<keyword evidence="5 6" id="KW-0472">Membrane</keyword>
<protein>
    <recommendedName>
        <fullName evidence="6">Gustatory receptor</fullName>
    </recommendedName>
</protein>
<keyword evidence="6" id="KW-0807">Transducer</keyword>
<keyword evidence="3 6" id="KW-0812">Transmembrane</keyword>
<comment type="caution">
    <text evidence="7">The sequence shown here is derived from an EMBL/GenBank/DDBJ whole genome shotgun (WGS) entry which is preliminary data.</text>
</comment>
<evidence type="ECO:0000256" key="3">
    <source>
        <dbReference type="ARBA" id="ARBA00022692"/>
    </source>
</evidence>
<organism evidence="7 8">
    <name type="scientific">Eumeta variegata</name>
    <name type="common">Bagworm moth</name>
    <name type="synonym">Eumeta japonica</name>
    <dbReference type="NCBI Taxonomy" id="151549"/>
    <lineage>
        <taxon>Eukaryota</taxon>
        <taxon>Metazoa</taxon>
        <taxon>Ecdysozoa</taxon>
        <taxon>Arthropoda</taxon>
        <taxon>Hexapoda</taxon>
        <taxon>Insecta</taxon>
        <taxon>Pterygota</taxon>
        <taxon>Neoptera</taxon>
        <taxon>Endopterygota</taxon>
        <taxon>Lepidoptera</taxon>
        <taxon>Glossata</taxon>
        <taxon>Ditrysia</taxon>
        <taxon>Tineoidea</taxon>
        <taxon>Psychidae</taxon>
        <taxon>Oiketicinae</taxon>
        <taxon>Eumeta</taxon>
    </lineage>
</organism>
<evidence type="ECO:0000256" key="2">
    <source>
        <dbReference type="ARBA" id="ARBA00022475"/>
    </source>
</evidence>
<proteinExistence type="inferred from homology"/>
<evidence type="ECO:0000256" key="4">
    <source>
        <dbReference type="ARBA" id="ARBA00022989"/>
    </source>
</evidence>